<comment type="caution">
    <text evidence="1">The sequence shown here is derived from an EMBL/GenBank/DDBJ whole genome shotgun (WGS) entry which is preliminary data.</text>
</comment>
<accession>A0A091C724</accession>
<dbReference type="Gene3D" id="1.20.120.850">
    <property type="entry name" value="SWI2/SNF2 ATPases, N-terminal domain"/>
    <property type="match status" value="1"/>
</dbReference>
<dbReference type="AlphaFoldDB" id="A0A091C724"/>
<sequence>MLTEKTQLSNDLISETSGENWLTEMSNQELKQLFTLEAN</sequence>
<gene>
    <name evidence="1" type="ORF">TMU3MR103_0465</name>
</gene>
<evidence type="ECO:0000313" key="2">
    <source>
        <dbReference type="Proteomes" id="UP000029381"/>
    </source>
</evidence>
<organism evidence="1 2">
    <name type="scientific">Tetragenococcus muriaticus 3MR10-3</name>
    <dbReference type="NCBI Taxonomy" id="1302648"/>
    <lineage>
        <taxon>Bacteria</taxon>
        <taxon>Bacillati</taxon>
        <taxon>Bacillota</taxon>
        <taxon>Bacilli</taxon>
        <taxon>Lactobacillales</taxon>
        <taxon>Enterococcaceae</taxon>
        <taxon>Tetragenococcus</taxon>
    </lineage>
</organism>
<name>A0A091C724_9ENTE</name>
<dbReference type="Proteomes" id="UP000029381">
    <property type="component" value="Unassembled WGS sequence"/>
</dbReference>
<dbReference type="EMBL" id="JPVT01000048">
    <property type="protein sequence ID" value="KFN92470.1"/>
    <property type="molecule type" value="Genomic_DNA"/>
</dbReference>
<proteinExistence type="predicted"/>
<dbReference type="PATRIC" id="fig|1302648.3.peg.451"/>
<keyword evidence="2" id="KW-1185">Reference proteome</keyword>
<protein>
    <submittedName>
        <fullName evidence="1">Uncharacterized protein</fullName>
    </submittedName>
</protein>
<evidence type="ECO:0000313" key="1">
    <source>
        <dbReference type="EMBL" id="KFN92470.1"/>
    </source>
</evidence>
<reference evidence="1 2" key="1">
    <citation type="submission" date="2014-08" db="EMBL/GenBank/DDBJ databases">
        <title>Genome sequence of Tetragenococcus muriaticus.</title>
        <authorList>
            <person name="Chuea-nongthon C."/>
            <person name="Rodtong S."/>
            <person name="Yongsawatdigul J."/>
            <person name="Steele J.L."/>
            <person name="Liu X.-y."/>
            <person name="Speers J."/>
            <person name="Glasner J.D."/>
            <person name="Neeno-Eckwall E.C."/>
        </authorList>
    </citation>
    <scope>NUCLEOTIDE SEQUENCE [LARGE SCALE GENOMIC DNA]</scope>
    <source>
        <strain evidence="1 2">3MR10-3</strain>
    </source>
</reference>